<dbReference type="HAMAP" id="MF_00378">
    <property type="entry name" value="Exonuc_7_L"/>
    <property type="match status" value="1"/>
</dbReference>
<dbReference type="GO" id="GO:0009318">
    <property type="term" value="C:exodeoxyribonuclease VII complex"/>
    <property type="evidence" value="ECO:0007669"/>
    <property type="project" value="UniProtKB-UniRule"/>
</dbReference>
<dbReference type="Pfam" id="PF02601">
    <property type="entry name" value="Exonuc_VII_L"/>
    <property type="match status" value="1"/>
</dbReference>
<keyword evidence="10" id="KW-1185">Reference proteome</keyword>
<gene>
    <name evidence="5" type="primary">xseA</name>
    <name evidence="9" type="ordered locus">STH1846</name>
</gene>
<dbReference type="eggNOG" id="COG1570">
    <property type="taxonomic scope" value="Bacteria"/>
</dbReference>
<dbReference type="PANTHER" id="PTHR30008">
    <property type="entry name" value="EXODEOXYRIBONUCLEASE 7 LARGE SUBUNIT"/>
    <property type="match status" value="1"/>
</dbReference>
<dbReference type="KEGG" id="sth:STH1846"/>
<dbReference type="InterPro" id="IPR025824">
    <property type="entry name" value="OB-fold_nuc-bd_dom"/>
</dbReference>
<dbReference type="EMBL" id="AP006840">
    <property type="protein sequence ID" value="BAD40831.1"/>
    <property type="molecule type" value="Genomic_DNA"/>
</dbReference>
<dbReference type="Proteomes" id="UP000000417">
    <property type="component" value="Chromosome"/>
</dbReference>
<name>Q67NB2_SYMTH</name>
<feature type="domain" description="OB-fold nucleic acid binding" evidence="8">
    <location>
        <begin position="14"/>
        <end position="109"/>
    </location>
</feature>
<evidence type="ECO:0000256" key="3">
    <source>
        <dbReference type="ARBA" id="ARBA00022801"/>
    </source>
</evidence>
<dbReference type="GO" id="GO:0005737">
    <property type="term" value="C:cytoplasm"/>
    <property type="evidence" value="ECO:0007669"/>
    <property type="project" value="UniProtKB-SubCell"/>
</dbReference>
<keyword evidence="1 5" id="KW-0963">Cytoplasm</keyword>
<dbReference type="EC" id="3.1.11.6" evidence="5"/>
<keyword evidence="2 5" id="KW-0540">Nuclease</keyword>
<comment type="subunit">
    <text evidence="5">Heterooligomer composed of large and small subunits.</text>
</comment>
<comment type="subcellular location">
    <subcellularLocation>
        <location evidence="5 6">Cytoplasm</location>
    </subcellularLocation>
</comment>
<dbReference type="PANTHER" id="PTHR30008:SF0">
    <property type="entry name" value="EXODEOXYRIBONUCLEASE 7 LARGE SUBUNIT"/>
    <property type="match status" value="1"/>
</dbReference>
<evidence type="ECO:0000313" key="9">
    <source>
        <dbReference type="EMBL" id="BAD40831.1"/>
    </source>
</evidence>
<comment type="similarity">
    <text evidence="5 6">Belongs to the XseA family.</text>
</comment>
<evidence type="ECO:0000313" key="10">
    <source>
        <dbReference type="Proteomes" id="UP000000417"/>
    </source>
</evidence>
<evidence type="ECO:0000259" key="7">
    <source>
        <dbReference type="Pfam" id="PF02601"/>
    </source>
</evidence>
<evidence type="ECO:0000259" key="8">
    <source>
        <dbReference type="Pfam" id="PF13742"/>
    </source>
</evidence>
<organism evidence="9 10">
    <name type="scientific">Symbiobacterium thermophilum (strain DSM 24528 / JCM 14929 / IAM 14863 / T)</name>
    <dbReference type="NCBI Taxonomy" id="292459"/>
    <lineage>
        <taxon>Bacteria</taxon>
        <taxon>Bacillati</taxon>
        <taxon>Bacillota</taxon>
        <taxon>Clostridia</taxon>
        <taxon>Eubacteriales</taxon>
        <taxon>Symbiobacteriaceae</taxon>
        <taxon>Symbiobacterium</taxon>
    </lineage>
</organism>
<protein>
    <recommendedName>
        <fullName evidence="5">Exodeoxyribonuclease 7 large subunit</fullName>
        <ecNumber evidence="5">3.1.11.6</ecNumber>
    </recommendedName>
    <alternativeName>
        <fullName evidence="5">Exodeoxyribonuclease VII large subunit</fullName>
        <shortName evidence="5">Exonuclease VII large subunit</shortName>
    </alternativeName>
</protein>
<comment type="catalytic activity">
    <reaction evidence="5 6">
        <text>Exonucleolytic cleavage in either 5'- to 3'- or 3'- to 5'-direction to yield nucleoside 5'-phosphates.</text>
        <dbReference type="EC" id="3.1.11.6"/>
    </reaction>
</comment>
<feature type="domain" description="Exonuclease VII large subunit C-terminal" evidence="7">
    <location>
        <begin position="132"/>
        <end position="344"/>
    </location>
</feature>
<evidence type="ECO:0000256" key="2">
    <source>
        <dbReference type="ARBA" id="ARBA00022722"/>
    </source>
</evidence>
<evidence type="ECO:0000256" key="5">
    <source>
        <dbReference type="HAMAP-Rule" id="MF_00378"/>
    </source>
</evidence>
<proteinExistence type="inferred from homology"/>
<dbReference type="GO" id="GO:0008855">
    <property type="term" value="F:exodeoxyribonuclease VII activity"/>
    <property type="evidence" value="ECO:0007669"/>
    <property type="project" value="UniProtKB-UniRule"/>
</dbReference>
<evidence type="ECO:0000256" key="6">
    <source>
        <dbReference type="RuleBase" id="RU004355"/>
    </source>
</evidence>
<sequence length="415" mass="45942">MESFALAESGRQLLTVRELTRYVKDLLDEDPLLRSVWVQGEISNFKWHHSGHIYFTLKDEVAQVKVVMFRSYANRLRFRPENGMQVIVQGNVTVFERDGVYQLYAAAMEPYGLGALHLEFEQLKRRLAAEGLFDEALKRPIPSLPRAVGLVTAPTGAAIRDMITVARRRFPGMRLVLAPALVQGPDAPESLIRALGLVARVPEVDVVIIGRGGGSLEDLWAFNDERLARAIRACPVPVVSAVGHETDYTIADFAADLRAPTPSAAAELVVPSRSELLGVVDGLRIRLSTAARRSVERRRIRLRALTERPVLQRPQGRVLQDRQRLDGLVRRLEYLGGSLLAARRRELGGLAGRLEALSPLAVLARGYAIARTEEGRVVKDAAQLQVGDRLDVLLHRGSVRCQVEEIRGDAGEGTR</sequence>
<keyword evidence="4 5" id="KW-0269">Exonuclease</keyword>
<dbReference type="GO" id="GO:0006308">
    <property type="term" value="P:DNA catabolic process"/>
    <property type="evidence" value="ECO:0007669"/>
    <property type="project" value="UniProtKB-UniRule"/>
</dbReference>
<dbReference type="AlphaFoldDB" id="Q67NB2"/>
<dbReference type="STRING" id="292459.STH1846"/>
<accession>Q67NB2</accession>
<keyword evidence="3 5" id="KW-0378">Hydrolase</keyword>
<dbReference type="CDD" id="cd04489">
    <property type="entry name" value="ExoVII_LU_OBF"/>
    <property type="match status" value="1"/>
</dbReference>
<reference evidence="9 10" key="1">
    <citation type="journal article" date="2004" name="Nucleic Acids Res.">
        <title>Genome sequence of Symbiobacterium thermophilum, an uncultivable bacterium that depends on microbial commensalism.</title>
        <authorList>
            <person name="Ueda K."/>
            <person name="Yamashita A."/>
            <person name="Ishikawa J."/>
            <person name="Shimada M."/>
            <person name="Watsuji T."/>
            <person name="Morimura K."/>
            <person name="Ikeda H."/>
            <person name="Hattori M."/>
            <person name="Beppu T."/>
        </authorList>
    </citation>
    <scope>NUCLEOTIDE SEQUENCE [LARGE SCALE GENOMIC DNA]</scope>
    <source>
        <strain evidence="10">T / IAM 14863</strain>
    </source>
</reference>
<dbReference type="InterPro" id="IPR020579">
    <property type="entry name" value="Exonuc_VII_lsu_C"/>
</dbReference>
<dbReference type="HOGENOM" id="CLU_023625_2_0_9"/>
<dbReference type="RefSeq" id="WP_011195974.1">
    <property type="nucleotide sequence ID" value="NC_006177.1"/>
</dbReference>
<dbReference type="InterPro" id="IPR003753">
    <property type="entry name" value="Exonuc_VII_L"/>
</dbReference>
<dbReference type="NCBIfam" id="TIGR00237">
    <property type="entry name" value="xseA"/>
    <property type="match status" value="1"/>
</dbReference>
<evidence type="ECO:0000256" key="4">
    <source>
        <dbReference type="ARBA" id="ARBA00022839"/>
    </source>
</evidence>
<evidence type="ECO:0000256" key="1">
    <source>
        <dbReference type="ARBA" id="ARBA00022490"/>
    </source>
</evidence>
<dbReference type="Pfam" id="PF13742">
    <property type="entry name" value="tRNA_anti_2"/>
    <property type="match status" value="1"/>
</dbReference>
<dbReference type="GO" id="GO:0003676">
    <property type="term" value="F:nucleic acid binding"/>
    <property type="evidence" value="ECO:0007669"/>
    <property type="project" value="InterPro"/>
</dbReference>
<comment type="function">
    <text evidence="5">Bidirectionally degrades single-stranded DNA into large acid-insoluble oligonucleotides, which are then degraded further into small acid-soluble oligonucleotides.</text>
</comment>